<comment type="caution">
    <text evidence="2">The sequence shown here is derived from an EMBL/GenBank/DDBJ whole genome shotgun (WGS) entry which is preliminary data.</text>
</comment>
<reference evidence="2 3" key="1">
    <citation type="submission" date="2016-11" db="EMBL/GenBank/DDBJ databases">
        <authorList>
            <person name="Varghese N."/>
            <person name="Submissions S."/>
        </authorList>
    </citation>
    <scope>NUCLEOTIDE SEQUENCE [LARGE SCALE GENOMIC DNA]</scope>
    <source>
        <strain evidence="2 3">PA</strain>
    </source>
</reference>
<feature type="region of interest" description="Disordered" evidence="1">
    <location>
        <begin position="48"/>
        <end position="87"/>
    </location>
</feature>
<dbReference type="EMBL" id="FQYL01000005">
    <property type="protein sequence ID" value="SHI79691.1"/>
    <property type="molecule type" value="Genomic_DNA"/>
</dbReference>
<protein>
    <submittedName>
        <fullName evidence="2">Uncharacterized protein</fullName>
    </submittedName>
</protein>
<dbReference type="Proteomes" id="UP000184390">
    <property type="component" value="Unassembled WGS sequence"/>
</dbReference>
<proteinExistence type="predicted"/>
<dbReference type="RefSeq" id="WP_073452511.1">
    <property type="nucleotide sequence ID" value="NZ_FQYL01000005.1"/>
</dbReference>
<organism evidence="2 3">
    <name type="scientific">Actinomyces denticolens</name>
    <dbReference type="NCBI Taxonomy" id="52767"/>
    <lineage>
        <taxon>Bacteria</taxon>
        <taxon>Bacillati</taxon>
        <taxon>Actinomycetota</taxon>
        <taxon>Actinomycetes</taxon>
        <taxon>Actinomycetales</taxon>
        <taxon>Actinomycetaceae</taxon>
        <taxon>Actinomyces</taxon>
    </lineage>
</organism>
<evidence type="ECO:0000313" key="3">
    <source>
        <dbReference type="Proteomes" id="UP000184390"/>
    </source>
</evidence>
<evidence type="ECO:0000313" key="2">
    <source>
        <dbReference type="EMBL" id="SHI79691.1"/>
    </source>
</evidence>
<gene>
    <name evidence="2" type="ORF">SAMN05216246_10538</name>
</gene>
<name>A0ABY1I943_9ACTO</name>
<keyword evidence="3" id="KW-1185">Reference proteome</keyword>
<sequence>MMGTTTAPTTKVRRSHRGVATISVLTALALAALGAGIGWRLARAQPDPSSEMASSAVPEEELHSDSVTPSDDWQRGAAPTWSTSVTGPKMELTYSTNHVFALTDETNLTAYSYSEDSIGQSWSATLKPEDVRLSSTTTDIQQWGDAWVAVGSTLYDLSTGESLDAPWGAGARSVVVGDVAISCDANDLCTGWGTDLQSRWTITAPGTRETKTPPSNASPIYFARNYVVRQGHRYAPLKSTIVDIDTGETTTLNPPSDTSDVTVSWAIKDGWSLYYHKESTDQTWVADYDLSGNQIDTYERTVGLAIQDPRIYPARNLPATDEWRNKNSDLTQDQFSRGVVTRVDGATCLSSITVTNGASFSAPQPFTKKEGDPLTCFTVANSSDSGTIITLTSAETGFQSFGRMYNGNTGEDIDFEGMSATDSSRIRLVTPTYAIGYNPATGQLTGYRAAG</sequence>
<evidence type="ECO:0000256" key="1">
    <source>
        <dbReference type="SAM" id="MobiDB-lite"/>
    </source>
</evidence>
<accession>A0ABY1I943</accession>